<reference evidence="1 2" key="1">
    <citation type="submission" date="2021-03" db="EMBL/GenBank/DDBJ databases">
        <title>Actinomadura violae sp. nov., isolated from lichen in Thailand.</title>
        <authorList>
            <person name="Kanchanasin P."/>
            <person name="Saeng-In P."/>
            <person name="Phongsopitanun W."/>
            <person name="Yuki M."/>
            <person name="Kudo T."/>
            <person name="Ohkuma M."/>
            <person name="Tanasupawat S."/>
        </authorList>
    </citation>
    <scope>NUCLEOTIDE SEQUENCE [LARGE SCALE GENOMIC DNA]</scope>
    <source>
        <strain evidence="1 2">LCR2-06</strain>
    </source>
</reference>
<proteinExistence type="predicted"/>
<dbReference type="SUPFAM" id="SSF53448">
    <property type="entry name" value="Nucleotide-diphospho-sugar transferases"/>
    <property type="match status" value="1"/>
</dbReference>
<dbReference type="RefSeq" id="WP_208245308.1">
    <property type="nucleotide sequence ID" value="NZ_JAGEPF010000018.1"/>
</dbReference>
<evidence type="ECO:0000313" key="1">
    <source>
        <dbReference type="EMBL" id="MBO2461769.1"/>
    </source>
</evidence>
<comment type="caution">
    <text evidence="1">The sequence shown here is derived from an EMBL/GenBank/DDBJ whole genome shotgun (WGS) entry which is preliminary data.</text>
</comment>
<keyword evidence="2" id="KW-1185">Reference proteome</keyword>
<dbReference type="Gene3D" id="3.90.550.10">
    <property type="entry name" value="Spore Coat Polysaccharide Biosynthesis Protein SpsA, Chain A"/>
    <property type="match status" value="1"/>
</dbReference>
<gene>
    <name evidence="1" type="ORF">J4709_29780</name>
</gene>
<dbReference type="InterPro" id="IPR029044">
    <property type="entry name" value="Nucleotide-diphossugar_trans"/>
</dbReference>
<sequence length="367" mass="38400">MTVAAILPSRNEPSTIAAVTAAVDTALTDTALTDTVLTGCPGGAVVVHADSSDAPDTAARFAATGTRAAKVPLTGLPRGKGAQILAAAHHLDTHPSGRDVAAVVIADTDTRNPDPGVYRALLDRVAGGAALAIADYPRFWDEANLTNHLARPLIAAATGIDVPQPLAGDLAISRAALAAVRRAARALPPELGACVDGYGIDAFLLLRAAACGPVATVRIDTPKQHAGSFPHLPDIYHQAVPVLLHLTAATTPRLPQQQPPARYRAADRDIEPGRLRSMLSTLEHLSEGLDGYDESAWPLPVADAWHDVTSGTPAPDAARRLWPHCTRHVRDWLTSGQHATTSTRADQLAAAHARLHNAVLTSAGARR</sequence>
<organism evidence="1 2">
    <name type="scientific">Actinomadura violacea</name>
    <dbReference type="NCBI Taxonomy" id="2819934"/>
    <lineage>
        <taxon>Bacteria</taxon>
        <taxon>Bacillati</taxon>
        <taxon>Actinomycetota</taxon>
        <taxon>Actinomycetes</taxon>
        <taxon>Streptosporangiales</taxon>
        <taxon>Thermomonosporaceae</taxon>
        <taxon>Actinomadura</taxon>
    </lineage>
</organism>
<protein>
    <recommendedName>
        <fullName evidence="3">Glycosyltransferase</fullName>
    </recommendedName>
</protein>
<evidence type="ECO:0008006" key="3">
    <source>
        <dbReference type="Google" id="ProtNLM"/>
    </source>
</evidence>
<dbReference type="EMBL" id="JAGEPF010000018">
    <property type="protein sequence ID" value="MBO2461769.1"/>
    <property type="molecule type" value="Genomic_DNA"/>
</dbReference>
<evidence type="ECO:0000313" key="2">
    <source>
        <dbReference type="Proteomes" id="UP000680206"/>
    </source>
</evidence>
<accession>A0ABS3S0E6</accession>
<name>A0ABS3S0E6_9ACTN</name>
<dbReference type="Proteomes" id="UP000680206">
    <property type="component" value="Unassembled WGS sequence"/>
</dbReference>